<dbReference type="Proteomes" id="UP000281553">
    <property type="component" value="Unassembled WGS sequence"/>
</dbReference>
<dbReference type="AlphaFoldDB" id="A0A3P7LDW0"/>
<dbReference type="EMBL" id="UYRU01051657">
    <property type="protein sequence ID" value="VDN11530.1"/>
    <property type="molecule type" value="Genomic_DNA"/>
</dbReference>
<name>A0A3P7LDW0_DIBLA</name>
<feature type="region of interest" description="Disordered" evidence="2">
    <location>
        <begin position="123"/>
        <end position="152"/>
    </location>
</feature>
<evidence type="ECO:0000256" key="2">
    <source>
        <dbReference type="SAM" id="MobiDB-lite"/>
    </source>
</evidence>
<evidence type="ECO:0000256" key="1">
    <source>
        <dbReference type="SAM" id="Coils"/>
    </source>
</evidence>
<evidence type="ECO:0000313" key="3">
    <source>
        <dbReference type="EMBL" id="VDN11530.1"/>
    </source>
</evidence>
<proteinExistence type="predicted"/>
<organism evidence="3 4">
    <name type="scientific">Dibothriocephalus latus</name>
    <name type="common">Fish tapeworm</name>
    <name type="synonym">Diphyllobothrium latum</name>
    <dbReference type="NCBI Taxonomy" id="60516"/>
    <lineage>
        <taxon>Eukaryota</taxon>
        <taxon>Metazoa</taxon>
        <taxon>Spiralia</taxon>
        <taxon>Lophotrochozoa</taxon>
        <taxon>Platyhelminthes</taxon>
        <taxon>Cestoda</taxon>
        <taxon>Eucestoda</taxon>
        <taxon>Diphyllobothriidea</taxon>
        <taxon>Diphyllobothriidae</taxon>
        <taxon>Dibothriocephalus</taxon>
    </lineage>
</organism>
<feature type="coiled-coil region" evidence="1">
    <location>
        <begin position="13"/>
        <end position="40"/>
    </location>
</feature>
<keyword evidence="4" id="KW-1185">Reference proteome</keyword>
<keyword evidence="1" id="KW-0175">Coiled coil</keyword>
<reference evidence="3 4" key="1">
    <citation type="submission" date="2018-11" db="EMBL/GenBank/DDBJ databases">
        <authorList>
            <consortium name="Pathogen Informatics"/>
        </authorList>
    </citation>
    <scope>NUCLEOTIDE SEQUENCE [LARGE SCALE GENOMIC DNA]</scope>
</reference>
<dbReference type="OrthoDB" id="642895at2759"/>
<sequence length="185" mass="20478">MVLAMDPRRNPKRQDLEDKLKELEAERAQRIADYRSLRKELLQINVQMGLDAGSIKQKMNEFPPIACTLPSGKYCQVPTQKELARLRSVLEEDQSTIKPLLSKFRALQSDILRLSADIDYQPQNAKEQSVLTPDGSGDREDGQPAEANGEPTVDIDSEIQAMQAKCSGALPTEGDLEVSLGGTLL</sequence>
<protein>
    <submittedName>
        <fullName evidence="3">Uncharacterized protein</fullName>
    </submittedName>
</protein>
<gene>
    <name evidence="3" type="ORF">DILT_LOCUS7361</name>
</gene>
<accession>A0A3P7LDW0</accession>
<evidence type="ECO:0000313" key="4">
    <source>
        <dbReference type="Proteomes" id="UP000281553"/>
    </source>
</evidence>